<gene>
    <name evidence="1" type="ORF">RRG08_007507</name>
</gene>
<evidence type="ECO:0000313" key="1">
    <source>
        <dbReference type="EMBL" id="KAK3768031.1"/>
    </source>
</evidence>
<keyword evidence="2" id="KW-1185">Reference proteome</keyword>
<organism evidence="1 2">
    <name type="scientific">Elysia crispata</name>
    <name type="common">lettuce slug</name>
    <dbReference type="NCBI Taxonomy" id="231223"/>
    <lineage>
        <taxon>Eukaryota</taxon>
        <taxon>Metazoa</taxon>
        <taxon>Spiralia</taxon>
        <taxon>Lophotrochozoa</taxon>
        <taxon>Mollusca</taxon>
        <taxon>Gastropoda</taxon>
        <taxon>Heterobranchia</taxon>
        <taxon>Euthyneura</taxon>
        <taxon>Panpulmonata</taxon>
        <taxon>Sacoglossa</taxon>
        <taxon>Placobranchoidea</taxon>
        <taxon>Plakobranchidae</taxon>
        <taxon>Elysia</taxon>
    </lineage>
</organism>
<dbReference type="EMBL" id="JAWDGP010004076">
    <property type="protein sequence ID" value="KAK3768031.1"/>
    <property type="molecule type" value="Genomic_DNA"/>
</dbReference>
<proteinExistence type="predicted"/>
<comment type="caution">
    <text evidence="1">The sequence shown here is derived from an EMBL/GenBank/DDBJ whole genome shotgun (WGS) entry which is preliminary data.</text>
</comment>
<reference evidence="1" key="1">
    <citation type="journal article" date="2023" name="G3 (Bethesda)">
        <title>A reference genome for the long-term kleptoplast-retaining sea slug Elysia crispata morphotype clarki.</title>
        <authorList>
            <person name="Eastman K.E."/>
            <person name="Pendleton A.L."/>
            <person name="Shaikh M.A."/>
            <person name="Suttiyut T."/>
            <person name="Ogas R."/>
            <person name="Tomko P."/>
            <person name="Gavelis G."/>
            <person name="Widhalm J.R."/>
            <person name="Wisecaver J.H."/>
        </authorList>
    </citation>
    <scope>NUCLEOTIDE SEQUENCE</scope>
    <source>
        <strain evidence="1">ECLA1</strain>
    </source>
</reference>
<evidence type="ECO:0000313" key="2">
    <source>
        <dbReference type="Proteomes" id="UP001283361"/>
    </source>
</evidence>
<protein>
    <submittedName>
        <fullName evidence="1">Uncharacterized protein</fullName>
    </submittedName>
</protein>
<sequence>MKPTWLRVCEEPECDIPGYRPELTSTAAGVVGEQESHRSVTAVCCRLIRRGSGMFPPPFTSACSVLLNHSRLLGGRDVACPIGLSSVKQL</sequence>
<name>A0AAE1DEX7_9GAST</name>
<dbReference type="AlphaFoldDB" id="A0AAE1DEX7"/>
<dbReference type="Proteomes" id="UP001283361">
    <property type="component" value="Unassembled WGS sequence"/>
</dbReference>
<accession>A0AAE1DEX7</accession>